<dbReference type="NCBIfam" id="TIGR00556">
    <property type="entry name" value="pantethn_trn"/>
    <property type="match status" value="1"/>
</dbReference>
<name>A0ABN8GPI7_9BACL</name>
<keyword evidence="11" id="KW-1185">Reference proteome</keyword>
<evidence type="ECO:0000256" key="2">
    <source>
        <dbReference type="ARBA" id="ARBA00022679"/>
    </source>
</evidence>
<feature type="binding site" evidence="8">
    <location>
        <position position="59"/>
    </location>
    <ligand>
        <name>Mg(2+)</name>
        <dbReference type="ChEBI" id="CHEBI:18420"/>
    </ligand>
</feature>
<dbReference type="Pfam" id="PF01648">
    <property type="entry name" value="ACPS"/>
    <property type="match status" value="1"/>
</dbReference>
<gene>
    <name evidence="8 10" type="primary">acpS</name>
    <name evidence="10" type="ORF">PAECIP111892_04043</name>
</gene>
<reference evidence="10" key="1">
    <citation type="submission" date="2022-01" db="EMBL/GenBank/DDBJ databases">
        <authorList>
            <person name="Criscuolo A."/>
        </authorList>
    </citation>
    <scope>NUCLEOTIDE SEQUENCE</scope>
    <source>
        <strain evidence="10">CIP111892</strain>
    </source>
</reference>
<evidence type="ECO:0000313" key="11">
    <source>
        <dbReference type="Proteomes" id="UP000838324"/>
    </source>
</evidence>
<keyword evidence="6 8" id="KW-0443">Lipid metabolism</keyword>
<evidence type="ECO:0000313" key="10">
    <source>
        <dbReference type="EMBL" id="CAH1214560.1"/>
    </source>
</evidence>
<evidence type="ECO:0000256" key="8">
    <source>
        <dbReference type="HAMAP-Rule" id="MF_00101"/>
    </source>
</evidence>
<comment type="function">
    <text evidence="8">Transfers the 4'-phosphopantetheine moiety from coenzyme A to a Ser of acyl-carrier-protein.</text>
</comment>
<proteinExistence type="inferred from homology"/>
<evidence type="ECO:0000256" key="5">
    <source>
        <dbReference type="ARBA" id="ARBA00022842"/>
    </source>
</evidence>
<dbReference type="NCBIfam" id="TIGR00516">
    <property type="entry name" value="acpS"/>
    <property type="match status" value="1"/>
</dbReference>
<keyword evidence="2 8" id="KW-0808">Transferase</keyword>
<evidence type="ECO:0000256" key="7">
    <source>
        <dbReference type="ARBA" id="ARBA00023160"/>
    </source>
</evidence>
<comment type="cofactor">
    <cofactor evidence="8">
        <name>Mg(2+)</name>
        <dbReference type="ChEBI" id="CHEBI:18420"/>
    </cofactor>
</comment>
<dbReference type="Gene3D" id="3.90.470.20">
    <property type="entry name" value="4'-phosphopantetheinyl transferase domain"/>
    <property type="match status" value="1"/>
</dbReference>
<keyword evidence="7 8" id="KW-0275">Fatty acid biosynthesis</keyword>
<keyword evidence="5 8" id="KW-0460">Magnesium</keyword>
<comment type="catalytic activity">
    <reaction evidence="8">
        <text>apo-[ACP] + CoA = holo-[ACP] + adenosine 3',5'-bisphosphate + H(+)</text>
        <dbReference type="Rhea" id="RHEA:12068"/>
        <dbReference type="Rhea" id="RHEA-COMP:9685"/>
        <dbReference type="Rhea" id="RHEA-COMP:9690"/>
        <dbReference type="ChEBI" id="CHEBI:15378"/>
        <dbReference type="ChEBI" id="CHEBI:29999"/>
        <dbReference type="ChEBI" id="CHEBI:57287"/>
        <dbReference type="ChEBI" id="CHEBI:58343"/>
        <dbReference type="ChEBI" id="CHEBI:64479"/>
        <dbReference type="EC" id="2.7.8.7"/>
    </reaction>
</comment>
<evidence type="ECO:0000256" key="1">
    <source>
        <dbReference type="ARBA" id="ARBA00022516"/>
    </source>
</evidence>
<dbReference type="InterPro" id="IPR008278">
    <property type="entry name" value="4-PPantetheinyl_Trfase_dom"/>
</dbReference>
<evidence type="ECO:0000259" key="9">
    <source>
        <dbReference type="Pfam" id="PF01648"/>
    </source>
</evidence>
<evidence type="ECO:0000256" key="6">
    <source>
        <dbReference type="ARBA" id="ARBA00023098"/>
    </source>
</evidence>
<comment type="similarity">
    <text evidence="8">Belongs to the P-Pant transferase superfamily. AcpS family.</text>
</comment>
<dbReference type="InterPro" id="IPR004568">
    <property type="entry name" value="Ppantetheine-prot_Trfase_dom"/>
</dbReference>
<keyword evidence="1 8" id="KW-0444">Lipid biosynthesis</keyword>
<evidence type="ECO:0000256" key="3">
    <source>
        <dbReference type="ARBA" id="ARBA00022723"/>
    </source>
</evidence>
<dbReference type="HAMAP" id="MF_00101">
    <property type="entry name" value="AcpS"/>
    <property type="match status" value="1"/>
</dbReference>
<protein>
    <recommendedName>
        <fullName evidence="8">Holo-[acyl-carrier-protein] synthase</fullName>
        <shortName evidence="8">Holo-ACP synthase</shortName>
        <ecNumber evidence="8">2.7.8.7</ecNumber>
    </recommendedName>
    <alternativeName>
        <fullName evidence="8">4'-phosphopantetheinyl transferase AcpS</fullName>
    </alternativeName>
</protein>
<dbReference type="EMBL" id="CAKMMG010000006">
    <property type="protein sequence ID" value="CAH1214560.1"/>
    <property type="molecule type" value="Genomic_DNA"/>
</dbReference>
<keyword evidence="3 8" id="KW-0479">Metal-binding</keyword>
<dbReference type="InterPro" id="IPR037143">
    <property type="entry name" value="4-PPantetheinyl_Trfase_dom_sf"/>
</dbReference>
<organism evidence="10 11">
    <name type="scientific">Paenibacillus auburnensis</name>
    <dbReference type="NCBI Taxonomy" id="2905649"/>
    <lineage>
        <taxon>Bacteria</taxon>
        <taxon>Bacillati</taxon>
        <taxon>Bacillota</taxon>
        <taxon>Bacilli</taxon>
        <taxon>Bacillales</taxon>
        <taxon>Paenibacillaceae</taxon>
        <taxon>Paenibacillus</taxon>
    </lineage>
</organism>
<comment type="caution">
    <text evidence="10">The sequence shown here is derived from an EMBL/GenBank/DDBJ whole genome shotgun (WGS) entry which is preliminary data.</text>
</comment>
<dbReference type="RefSeq" id="WP_236335854.1">
    <property type="nucleotide sequence ID" value="NZ_CAKMMG010000006.1"/>
</dbReference>
<dbReference type="SUPFAM" id="SSF56214">
    <property type="entry name" value="4'-phosphopantetheinyl transferase"/>
    <property type="match status" value="1"/>
</dbReference>
<dbReference type="InterPro" id="IPR002582">
    <property type="entry name" value="ACPS"/>
</dbReference>
<keyword evidence="8" id="KW-0963">Cytoplasm</keyword>
<feature type="binding site" evidence="8">
    <location>
        <position position="8"/>
    </location>
    <ligand>
        <name>Mg(2+)</name>
        <dbReference type="ChEBI" id="CHEBI:18420"/>
    </ligand>
</feature>
<comment type="subcellular location">
    <subcellularLocation>
        <location evidence="8">Cytoplasm</location>
    </subcellularLocation>
</comment>
<dbReference type="Proteomes" id="UP000838324">
    <property type="component" value="Unassembled WGS sequence"/>
</dbReference>
<sequence>MIYGIGHDVAEIQRISAVMTRESGARLIRRILTPGERVLAEGRKSNLAEFVAGRFAAKEAIVKALGCGIGREVGFQDIQILPDASGKPSVSLSGEAWSRLGMKEQEYRIHLTITHSRELASTFAVVEWTIEDAKERSI</sequence>
<dbReference type="EC" id="2.7.8.7" evidence="8"/>
<accession>A0ABN8GPI7</accession>
<keyword evidence="4 8" id="KW-0276">Fatty acid metabolism</keyword>
<evidence type="ECO:0000256" key="4">
    <source>
        <dbReference type="ARBA" id="ARBA00022832"/>
    </source>
</evidence>
<dbReference type="GO" id="GO:0008897">
    <property type="term" value="F:holo-[acyl-carrier-protein] synthase activity"/>
    <property type="evidence" value="ECO:0007669"/>
    <property type="project" value="UniProtKB-EC"/>
</dbReference>
<feature type="domain" description="4'-phosphopantetheinyl transferase" evidence="9">
    <location>
        <begin position="4"/>
        <end position="98"/>
    </location>
</feature>